<organism evidence="1 2">
    <name type="scientific">Methanophagales virus PBV305</name>
    <dbReference type="NCBI Taxonomy" id="3071310"/>
    <lineage>
        <taxon>Viruses</taxon>
        <taxon>Varidnaviria</taxon>
        <taxon>Abadenavirae</taxon>
        <taxon>Produgelaviricota</taxon>
        <taxon>Belvinaviricetes</taxon>
        <taxon>Coyopavirales</taxon>
        <taxon>Chaacviridae</taxon>
        <taxon>Homochaacvirus</taxon>
        <taxon>Homochaacvirus californiense</taxon>
    </lineage>
</organism>
<protein>
    <submittedName>
        <fullName evidence="1">Uncharacterized protein</fullName>
    </submittedName>
</protein>
<dbReference type="Proteomes" id="UP001156238">
    <property type="component" value="Segment"/>
</dbReference>
<evidence type="ECO:0000313" key="2">
    <source>
        <dbReference type="Proteomes" id="UP001156238"/>
    </source>
</evidence>
<keyword evidence="2" id="KW-1185">Reference proteome</keyword>
<proteinExistence type="predicted"/>
<accession>A0AA46TEY1</accession>
<sequence>MEVEELYERFMKTHPYPKWKRRDEKREKEHHKITGKTR</sequence>
<gene>
    <name evidence="1" type="ORF">HJKPNNFO_00008</name>
</gene>
<reference evidence="1 2" key="1">
    <citation type="submission" date="2022-09" db="EMBL/GenBank/DDBJ databases">
        <title>Evolutionary Diversification of Methanotrophic Ca. Methanophagales (ANME-1) and Their Expansive Virome.</title>
        <authorList>
            <person name="Laso-Perez R."/>
            <person name="Wu F."/>
            <person name="Cremiere A."/>
            <person name="Speth D.R."/>
            <person name="Magyar J.S."/>
            <person name="Krupovic M."/>
            <person name="Orphan V."/>
        </authorList>
    </citation>
    <scope>NUCLEOTIDE SEQUENCE [LARGE SCALE GENOMIC DNA]</scope>
    <source>
        <strain evidence="1">PBV305</strain>
    </source>
</reference>
<name>A0AA46TEY1_9VIRU</name>
<dbReference type="EMBL" id="OP548100">
    <property type="protein sequence ID" value="UYL65060.1"/>
    <property type="molecule type" value="Genomic_DNA"/>
</dbReference>
<evidence type="ECO:0000313" key="1">
    <source>
        <dbReference type="EMBL" id="UYL65060.1"/>
    </source>
</evidence>